<keyword evidence="3" id="KW-1185">Reference proteome</keyword>
<organism evidence="2 3">
    <name type="scientific">Bordetella flabilis</name>
    <dbReference type="NCBI Taxonomy" id="463014"/>
    <lineage>
        <taxon>Bacteria</taxon>
        <taxon>Pseudomonadati</taxon>
        <taxon>Pseudomonadota</taxon>
        <taxon>Betaproteobacteria</taxon>
        <taxon>Burkholderiales</taxon>
        <taxon>Alcaligenaceae</taxon>
        <taxon>Bordetella</taxon>
    </lineage>
</organism>
<dbReference type="Proteomes" id="UP000091926">
    <property type="component" value="Chromosome"/>
</dbReference>
<gene>
    <name evidence="2" type="ORF">BAU07_11980</name>
</gene>
<evidence type="ECO:0000256" key="1">
    <source>
        <dbReference type="SAM" id="MobiDB-lite"/>
    </source>
</evidence>
<sequence>MSNAFGIHGALPGVMAARETAARGKIGNLSFAVLAGSPKRRPPGPASAPPRPFNVVETRNNGALRRAQNALERGLGKTATNLRRGLMKAKNGRAPDGQRGFARLDRMAGKAADLAARTDGAAVDIHRILQDHLLQRGTGKTRPDPAEPGARQVEDLLRLKRATGHWMRGASPDESVEQVKRAFDTMVNDESALVATRERVEALCRGLADAERTPGADGSLHIGIDIVKGFRHLQSTRRMFRSAAEDVAFHMPAVRMLSRQPNGADTLGRALCALSAQAGPGWEQAMNRWLDDEPQQLSGDVPRSEVLKRATADLKSELHAFRTAAMRALEEVAQGKVLPLADSSLRDTASALQILYESVAGLPGCKGNPQECNTQIRALYEHALHNALLPAEERNLHGAIELSAPLTGVLATLMAQVDGQMAALRCHDALDGQEVHAMRKRLLYGVLDRMGVRHAIDGLSDSLWLATQRAQQASGPGKRGKTRPPWTENRGKEIRKDRARMAEKARKDMLNRFDALLASLAQGETRPAQKVAERKLPGILDGRRTLARFGRSEDAWIQDIDKRLAGMGEDAIRRMRNGPLARHMAGRIDLLANMPAQSREDAHNVLESVWLRINIGQARILTREYIGKVAAAVDPAHGRSAPGQPGADGFHDIFRQGPAQREEARDQAIFKATTQLNHQLYMTFYGVAADAQDLGAAGARMAWTAMGQGLQHCWPALRDDELAALLKVFSPYAETSGGISLRARQDHIAMAEQDEDRTGMPDGQDASLAGPRNRPSRGNGRLLRGALNELIFQSASKEALSRLARAGYAQAPTLRAGLAPEVEALWDAVDRRLAVQLNNAEAPEVVSRLVRHACRPDKAAVPAFLFTGSRYEAVENRLSRLWRPFEALDQSLSAAGAALNIGLCGDAGGNRIDVVRTMAGLRQAVLEQTGILRDIGDPASQGGLPWRKMQKASRPVPDRGADHTFPFPTLPLTPQPSLRMAGDRAVTVPPPPAGRPVSPPHSLAPGFTRQMYDAVSDDDMYERISLDGGAMQTHREPRQSLYEGGSEASVSAGQRRLPVTGNDWPHGIHHYDTVSDSGSDSGIQDMSSEDSVDEDGYQRARPARAVATAIPGGGAVPSRIAQDRPGSDTADGRGRLADLAFEAAQRRKREALRISMV</sequence>
<name>A0A193GE59_9BORD</name>
<feature type="compositionally biased region" description="Polar residues" evidence="1">
    <location>
        <begin position="1074"/>
        <end position="1086"/>
    </location>
</feature>
<protein>
    <submittedName>
        <fullName evidence="2">Uncharacterized protein</fullName>
    </submittedName>
</protein>
<feature type="region of interest" description="Disordered" evidence="1">
    <location>
        <begin position="1031"/>
        <end position="1095"/>
    </location>
</feature>
<evidence type="ECO:0000313" key="2">
    <source>
        <dbReference type="EMBL" id="ANN77731.1"/>
    </source>
</evidence>
<dbReference type="RefSeq" id="WP_066657826.1">
    <property type="nucleotide sequence ID" value="NZ_CBCSCL010000054.1"/>
</dbReference>
<dbReference type="KEGG" id="bfz:BAU07_11980"/>
<evidence type="ECO:0000313" key="3">
    <source>
        <dbReference type="Proteomes" id="UP000091926"/>
    </source>
</evidence>
<feature type="compositionally biased region" description="Low complexity" evidence="1">
    <location>
        <begin position="770"/>
        <end position="779"/>
    </location>
</feature>
<feature type="region of interest" description="Disordered" evidence="1">
    <location>
        <begin position="752"/>
        <end position="779"/>
    </location>
</feature>
<feature type="region of interest" description="Disordered" evidence="1">
    <location>
        <begin position="470"/>
        <end position="489"/>
    </location>
</feature>
<dbReference type="AlphaFoldDB" id="A0A193GE59"/>
<dbReference type="EMBL" id="CP016172">
    <property type="protein sequence ID" value="ANN77731.1"/>
    <property type="molecule type" value="Genomic_DNA"/>
</dbReference>
<proteinExistence type="predicted"/>
<reference evidence="2 3" key="1">
    <citation type="submission" date="2016-06" db="EMBL/GenBank/DDBJ databases">
        <title>Complete genome sequences of Bordetella bronchialis and Bordetella flabilis.</title>
        <authorList>
            <person name="LiPuma J.J."/>
            <person name="Spilker T."/>
        </authorList>
    </citation>
    <scope>NUCLEOTIDE SEQUENCE [LARGE SCALE GENOMIC DNA]</scope>
    <source>
        <strain evidence="2 3">AU10664</strain>
    </source>
</reference>
<feature type="region of interest" description="Disordered" evidence="1">
    <location>
        <begin position="1110"/>
        <end position="1134"/>
    </location>
</feature>
<feature type="compositionally biased region" description="Basic and acidic residues" evidence="1">
    <location>
        <begin position="1121"/>
        <end position="1134"/>
    </location>
</feature>
<accession>A0A193GE59</accession>